<name>A6G066_9BACT</name>
<evidence type="ECO:0000313" key="3">
    <source>
        <dbReference type="Proteomes" id="UP000005801"/>
    </source>
</evidence>
<dbReference type="PROSITE" id="PS51257">
    <property type="entry name" value="PROKAR_LIPOPROTEIN"/>
    <property type="match status" value="1"/>
</dbReference>
<evidence type="ECO:0000313" key="2">
    <source>
        <dbReference type="EMBL" id="EDM80763.1"/>
    </source>
</evidence>
<organism evidence="2 3">
    <name type="scientific">Plesiocystis pacifica SIR-1</name>
    <dbReference type="NCBI Taxonomy" id="391625"/>
    <lineage>
        <taxon>Bacteria</taxon>
        <taxon>Pseudomonadati</taxon>
        <taxon>Myxococcota</taxon>
        <taxon>Polyangia</taxon>
        <taxon>Nannocystales</taxon>
        <taxon>Nannocystaceae</taxon>
        <taxon>Plesiocystis</taxon>
    </lineage>
</organism>
<sequence length="328" mass="35649">MARPFIAETLGAALAVLGGCIGTSEPPPAPAEPTPAPEPEPDPSPNPPESEPPATWPAAVPTPEGFTLEGEASGALDPVTFMLHRPFAETWASWRPRLEEAGVALEAVDESGGAITASLCLDPCAEGDRHALWLSAYGEQATRGALIPSLARAPVELPGDCTPIDTRAFSIIEHRSGHGYNDYSERRVDVEQDYRWSFGPRPELDLDRDGFFDLMVPTRADASTCPTEVQWDLWVTRGACGHFVGHIQGDPANLWRPPPVRMVGGLVALPTREDPRGPHEGALDFVYEFDGARYQQVQHEEKEARCDVHPADCEPMIHSRCRDEAPAP</sequence>
<feature type="region of interest" description="Disordered" evidence="1">
    <location>
        <begin position="22"/>
        <end position="70"/>
    </location>
</feature>
<gene>
    <name evidence="2" type="ORF">PPSIR1_12808</name>
</gene>
<dbReference type="STRING" id="391625.PPSIR1_12808"/>
<protein>
    <recommendedName>
        <fullName evidence="4">Lipoprotein</fullName>
    </recommendedName>
</protein>
<dbReference type="EMBL" id="ABCS01000008">
    <property type="protein sequence ID" value="EDM80763.1"/>
    <property type="molecule type" value="Genomic_DNA"/>
</dbReference>
<dbReference type="OrthoDB" id="9986729at2"/>
<evidence type="ECO:0000256" key="1">
    <source>
        <dbReference type="SAM" id="MobiDB-lite"/>
    </source>
</evidence>
<feature type="compositionally biased region" description="Pro residues" evidence="1">
    <location>
        <begin position="25"/>
        <end position="55"/>
    </location>
</feature>
<dbReference type="AlphaFoldDB" id="A6G066"/>
<accession>A6G066</accession>
<dbReference type="RefSeq" id="WP_006970115.1">
    <property type="nucleotide sequence ID" value="NZ_ABCS01000008.1"/>
</dbReference>
<proteinExistence type="predicted"/>
<keyword evidence="3" id="KW-1185">Reference proteome</keyword>
<evidence type="ECO:0008006" key="4">
    <source>
        <dbReference type="Google" id="ProtNLM"/>
    </source>
</evidence>
<comment type="caution">
    <text evidence="2">The sequence shown here is derived from an EMBL/GenBank/DDBJ whole genome shotgun (WGS) entry which is preliminary data.</text>
</comment>
<dbReference type="Proteomes" id="UP000005801">
    <property type="component" value="Unassembled WGS sequence"/>
</dbReference>
<reference evidence="2 3" key="1">
    <citation type="submission" date="2007-06" db="EMBL/GenBank/DDBJ databases">
        <authorList>
            <person name="Shimkets L."/>
            <person name="Ferriera S."/>
            <person name="Johnson J."/>
            <person name="Kravitz S."/>
            <person name="Beeson K."/>
            <person name="Sutton G."/>
            <person name="Rogers Y.-H."/>
            <person name="Friedman R."/>
            <person name="Frazier M."/>
            <person name="Venter J.C."/>
        </authorList>
    </citation>
    <scope>NUCLEOTIDE SEQUENCE [LARGE SCALE GENOMIC DNA]</scope>
    <source>
        <strain evidence="2 3">SIR-1</strain>
    </source>
</reference>